<gene>
    <name evidence="2" type="ORF">FD47_GL000313</name>
</gene>
<dbReference type="Proteomes" id="UP000051010">
    <property type="component" value="Unassembled WGS sequence"/>
</dbReference>
<keyword evidence="1" id="KW-0732">Signal</keyword>
<comment type="caution">
    <text evidence="2">The sequence shown here is derived from an EMBL/GenBank/DDBJ whole genome shotgun (WGS) entry which is preliminary data.</text>
</comment>
<reference evidence="2 3" key="1">
    <citation type="journal article" date="2015" name="Genome Announc.">
        <title>Expanding the biotechnology potential of lactobacilli through comparative genomics of 213 strains and associated genera.</title>
        <authorList>
            <person name="Sun Z."/>
            <person name="Harris H.M."/>
            <person name="McCann A."/>
            <person name="Guo C."/>
            <person name="Argimon S."/>
            <person name="Zhang W."/>
            <person name="Yang X."/>
            <person name="Jeffery I.B."/>
            <person name="Cooney J.C."/>
            <person name="Kagawa T.F."/>
            <person name="Liu W."/>
            <person name="Song Y."/>
            <person name="Salvetti E."/>
            <person name="Wrobel A."/>
            <person name="Rasinkangas P."/>
            <person name="Parkhill J."/>
            <person name="Rea M.C."/>
            <person name="O'Sullivan O."/>
            <person name="Ritari J."/>
            <person name="Douillard F.P."/>
            <person name="Paul Ross R."/>
            <person name="Yang R."/>
            <person name="Briner A.E."/>
            <person name="Felis G.E."/>
            <person name="de Vos W.M."/>
            <person name="Barrangou R."/>
            <person name="Klaenhammer T.R."/>
            <person name="Caufield P.W."/>
            <person name="Cui Y."/>
            <person name="Zhang H."/>
            <person name="O'Toole P.W."/>
        </authorList>
    </citation>
    <scope>NUCLEOTIDE SEQUENCE [LARGE SCALE GENOMIC DNA]</scope>
    <source>
        <strain evidence="2 3">DSM 18390</strain>
    </source>
</reference>
<dbReference type="AlphaFoldDB" id="A0A0R1Y6M2"/>
<feature type="chain" id="PRO_5038925495" evidence="1">
    <location>
        <begin position="28"/>
        <end position="186"/>
    </location>
</feature>
<dbReference type="EMBL" id="AZFZ01000118">
    <property type="protein sequence ID" value="KRM38088.1"/>
    <property type="molecule type" value="Genomic_DNA"/>
</dbReference>
<sequence>MRRTLLVLLTLGVGLATLSVSTNNVQAKAKRLPTVTTYSTNDNKVKFNFTSQVTKSVSATKTYDLYDGKVTLRLKGLRYYTLKPKYGKKLLVRAYFKATSNLDGSEDVFEDYDDGDGTYLNTTDGDRLYQIGTKNGSDTGVVALSGHDAANIHVDYMSSHAVPLGNFGSGTIHFVLSEENHELQFQ</sequence>
<dbReference type="RefSeq" id="WP_054736659.1">
    <property type="nucleotide sequence ID" value="NZ_AZFZ01000118.1"/>
</dbReference>
<proteinExistence type="predicted"/>
<evidence type="ECO:0000313" key="3">
    <source>
        <dbReference type="Proteomes" id="UP000051010"/>
    </source>
</evidence>
<evidence type="ECO:0000313" key="2">
    <source>
        <dbReference type="EMBL" id="KRM38088.1"/>
    </source>
</evidence>
<dbReference type="PATRIC" id="fig|1423786.4.peg.325"/>
<evidence type="ECO:0000256" key="1">
    <source>
        <dbReference type="SAM" id="SignalP"/>
    </source>
</evidence>
<organism evidence="2 3">
    <name type="scientific">Lentilactobacillus parafarraginis DSM 18390 = JCM 14109</name>
    <dbReference type="NCBI Taxonomy" id="1423786"/>
    <lineage>
        <taxon>Bacteria</taxon>
        <taxon>Bacillati</taxon>
        <taxon>Bacillota</taxon>
        <taxon>Bacilli</taxon>
        <taxon>Lactobacillales</taxon>
        <taxon>Lactobacillaceae</taxon>
        <taxon>Lentilactobacillus</taxon>
    </lineage>
</organism>
<accession>A0A0R1Y6M2</accession>
<feature type="signal peptide" evidence="1">
    <location>
        <begin position="1"/>
        <end position="27"/>
    </location>
</feature>
<name>A0A0R1Y6M2_9LACO</name>
<protein>
    <submittedName>
        <fullName evidence="2">Uncharacterized protein</fullName>
    </submittedName>
</protein>